<organism evidence="2 3">
    <name type="scientific">Araneus ventricosus</name>
    <name type="common">Orbweaver spider</name>
    <name type="synonym">Epeira ventricosa</name>
    <dbReference type="NCBI Taxonomy" id="182803"/>
    <lineage>
        <taxon>Eukaryota</taxon>
        <taxon>Metazoa</taxon>
        <taxon>Ecdysozoa</taxon>
        <taxon>Arthropoda</taxon>
        <taxon>Chelicerata</taxon>
        <taxon>Arachnida</taxon>
        <taxon>Araneae</taxon>
        <taxon>Araneomorphae</taxon>
        <taxon>Entelegynae</taxon>
        <taxon>Araneoidea</taxon>
        <taxon>Araneidae</taxon>
        <taxon>Araneus</taxon>
    </lineage>
</organism>
<feature type="region of interest" description="Disordered" evidence="1">
    <location>
        <begin position="1"/>
        <end position="41"/>
    </location>
</feature>
<dbReference type="AlphaFoldDB" id="A0A4Y2PGX3"/>
<dbReference type="EMBL" id="BGPR01011033">
    <property type="protein sequence ID" value="GBN49276.1"/>
    <property type="molecule type" value="Genomic_DNA"/>
</dbReference>
<reference evidence="2 3" key="1">
    <citation type="journal article" date="2019" name="Sci. Rep.">
        <title>Orb-weaving spider Araneus ventricosus genome elucidates the spidroin gene catalogue.</title>
        <authorList>
            <person name="Kono N."/>
            <person name="Nakamura H."/>
            <person name="Ohtoshi R."/>
            <person name="Moran D.A.P."/>
            <person name="Shinohara A."/>
            <person name="Yoshida Y."/>
            <person name="Fujiwara M."/>
            <person name="Mori M."/>
            <person name="Tomita M."/>
            <person name="Arakawa K."/>
        </authorList>
    </citation>
    <scope>NUCLEOTIDE SEQUENCE [LARGE SCALE GENOMIC DNA]</scope>
</reference>
<proteinExistence type="predicted"/>
<evidence type="ECO:0000313" key="2">
    <source>
        <dbReference type="EMBL" id="GBN49276.1"/>
    </source>
</evidence>
<gene>
    <name evidence="2" type="ORF">AVEN_207705_1</name>
</gene>
<name>A0A4Y2PGX3_ARAVE</name>
<sequence>MKSRKQTEWQPLLMESSLAYPRGKDRKAKTQEEKETESDQALGHLVVVNPVTSKDVPPEGDLLNLHSALFLAAEAQKECRKVEHVIKVAYALKNSPIDVKSRARPIVSL</sequence>
<dbReference type="OrthoDB" id="25002at2759"/>
<dbReference type="Proteomes" id="UP000499080">
    <property type="component" value="Unassembled WGS sequence"/>
</dbReference>
<keyword evidence="3" id="KW-1185">Reference proteome</keyword>
<accession>A0A4Y2PGX3</accession>
<evidence type="ECO:0000256" key="1">
    <source>
        <dbReference type="SAM" id="MobiDB-lite"/>
    </source>
</evidence>
<protein>
    <submittedName>
        <fullName evidence="2">Uncharacterized protein</fullName>
    </submittedName>
</protein>
<comment type="caution">
    <text evidence="2">The sequence shown here is derived from an EMBL/GenBank/DDBJ whole genome shotgun (WGS) entry which is preliminary data.</text>
</comment>
<evidence type="ECO:0000313" key="3">
    <source>
        <dbReference type="Proteomes" id="UP000499080"/>
    </source>
</evidence>